<gene>
    <name evidence="2" type="ORF">Dpep_0649</name>
</gene>
<feature type="transmembrane region" description="Helical" evidence="1">
    <location>
        <begin position="160"/>
        <end position="179"/>
    </location>
</feature>
<dbReference type="Proteomes" id="UP000006427">
    <property type="component" value="Unassembled WGS sequence"/>
</dbReference>
<dbReference type="PaxDb" id="469381-Dpep_0649"/>
<keyword evidence="1" id="KW-0472">Membrane</keyword>
<comment type="caution">
    <text evidence="2">The sequence shown here is derived from an EMBL/GenBank/DDBJ whole genome shotgun (WGS) entry which is preliminary data.</text>
</comment>
<keyword evidence="3" id="KW-1185">Reference proteome</keyword>
<evidence type="ECO:0000313" key="2">
    <source>
        <dbReference type="EMBL" id="EFC90677.1"/>
    </source>
</evidence>
<reference evidence="2 3" key="1">
    <citation type="journal article" date="2010" name="Stand. Genomic Sci.">
        <title>Permanent draft genome sequence of Dethiosulfovibrio peptidovorans type strain (SEBR 4207).</title>
        <authorList>
            <person name="Labutti K."/>
            <person name="Mayilraj S."/>
            <person name="Clum A."/>
            <person name="Lucas S."/>
            <person name="Glavina Del Rio T."/>
            <person name="Nolan M."/>
            <person name="Tice H."/>
            <person name="Cheng J.F."/>
            <person name="Pitluck S."/>
            <person name="Liolios K."/>
            <person name="Ivanova N."/>
            <person name="Mavromatis K."/>
            <person name="Mikhailova N."/>
            <person name="Pati A."/>
            <person name="Goodwin L."/>
            <person name="Chen A."/>
            <person name="Palaniappan K."/>
            <person name="Land M."/>
            <person name="Hauser L."/>
            <person name="Chang Y.J."/>
            <person name="Jeffries C.D."/>
            <person name="Rohde M."/>
            <person name="Spring S."/>
            <person name="Goker M."/>
            <person name="Woyke T."/>
            <person name="Bristow J."/>
            <person name="Eisen J.A."/>
            <person name="Markowitz V."/>
            <person name="Hugenholtz P."/>
            <person name="Kyrpides N.C."/>
            <person name="Klenk H.P."/>
            <person name="Lapidus A."/>
        </authorList>
    </citation>
    <scope>NUCLEOTIDE SEQUENCE [LARGE SCALE GENOMIC DNA]</scope>
    <source>
        <strain evidence="2 3">DSM 11002</strain>
    </source>
</reference>
<proteinExistence type="predicted"/>
<dbReference type="EMBL" id="ABTR02000001">
    <property type="protein sequence ID" value="EFC90677.1"/>
    <property type="molecule type" value="Genomic_DNA"/>
</dbReference>
<keyword evidence="1" id="KW-1133">Transmembrane helix</keyword>
<protein>
    <submittedName>
        <fullName evidence="2">Uncharacterized protein</fullName>
    </submittedName>
</protein>
<keyword evidence="1" id="KW-0812">Transmembrane</keyword>
<evidence type="ECO:0000313" key="3">
    <source>
        <dbReference type="Proteomes" id="UP000006427"/>
    </source>
</evidence>
<sequence>MFRSVLTSILDNWRDRVVPVLWAAFLAGILIALSGKVAELTDGVVSSGLGRDAREAIRADLEDLVPVRLALFDEWAAGQRRADGSDPVETAGALLRYFRHDGGALFVLGSTDASRLTSWAGRIKRRFHPLPTFSLLLGVLILSTVMCFQSDARGWRAASYFSSRLLVAAAFLWGSLGLVETLGELWLMGSAMGSLPSLPSNVALWGMVLSSGPVLSACLTLMALCCLYVALGALFPDP</sequence>
<name>D2Z5D0_9BACT</name>
<dbReference type="AlphaFoldDB" id="D2Z5D0"/>
<accession>D2Z5D0</accession>
<feature type="transmembrane region" description="Helical" evidence="1">
    <location>
        <begin position="20"/>
        <end position="38"/>
    </location>
</feature>
<feature type="transmembrane region" description="Helical" evidence="1">
    <location>
        <begin position="130"/>
        <end position="148"/>
    </location>
</feature>
<organism evidence="2 3">
    <name type="scientific">Dethiosulfovibrio peptidovorans DSM 11002</name>
    <dbReference type="NCBI Taxonomy" id="469381"/>
    <lineage>
        <taxon>Bacteria</taxon>
        <taxon>Thermotogati</taxon>
        <taxon>Synergistota</taxon>
        <taxon>Synergistia</taxon>
        <taxon>Synergistales</taxon>
        <taxon>Dethiosulfovibrionaceae</taxon>
        <taxon>Dethiosulfovibrio</taxon>
    </lineage>
</organism>
<evidence type="ECO:0000256" key="1">
    <source>
        <dbReference type="SAM" id="Phobius"/>
    </source>
</evidence>
<dbReference type="OrthoDB" id="9837323at2"/>
<feature type="transmembrane region" description="Helical" evidence="1">
    <location>
        <begin position="214"/>
        <end position="235"/>
    </location>
</feature>